<dbReference type="Pfam" id="PF01734">
    <property type="entry name" value="Patatin"/>
    <property type="match status" value="1"/>
</dbReference>
<dbReference type="Gene3D" id="3.40.1090.10">
    <property type="entry name" value="Cytosolic phospholipase A2 catalytic domain"/>
    <property type="match status" value="1"/>
</dbReference>
<comment type="caution">
    <text evidence="5">The sequence shown here is derived from an EMBL/GenBank/DDBJ whole genome shotgun (WGS) entry which is preliminary data.</text>
</comment>
<evidence type="ECO:0000259" key="4">
    <source>
        <dbReference type="PROSITE" id="PS51635"/>
    </source>
</evidence>
<reference evidence="5 6" key="1">
    <citation type="submission" date="2016-03" db="EMBL/GenBank/DDBJ databases">
        <title>Genome sequence of Pontibacter sp. nov., of the family cytophagaceae, isolated from marine sediment of the Yellow Sea, China.</title>
        <authorList>
            <person name="Zhang G."/>
            <person name="Zhang R."/>
        </authorList>
    </citation>
    <scope>NUCLEOTIDE SEQUENCE [LARGE SCALE GENOMIC DNA]</scope>
    <source>
        <strain evidence="5 6">S10-8</strain>
    </source>
</reference>
<dbReference type="RefSeq" id="WP_073850514.1">
    <property type="nucleotide sequence ID" value="NZ_LVWA01000002.1"/>
</dbReference>
<accession>A0A1Q5PIN2</accession>
<keyword evidence="2 3" id="KW-0443">Lipid metabolism</keyword>
<dbReference type="AlphaFoldDB" id="A0A1Q5PIN2"/>
<dbReference type="GO" id="GO:0004620">
    <property type="term" value="F:phospholipase activity"/>
    <property type="evidence" value="ECO:0007669"/>
    <property type="project" value="TreeGrafter"/>
</dbReference>
<dbReference type="InterPro" id="IPR002641">
    <property type="entry name" value="PNPLA_dom"/>
</dbReference>
<dbReference type="PROSITE" id="PS51635">
    <property type="entry name" value="PNPLA"/>
    <property type="match status" value="1"/>
</dbReference>
<comment type="similarity">
    <text evidence="1">Belongs to the patatin family.</text>
</comment>
<protein>
    <submittedName>
        <fullName evidence="5">Patatin</fullName>
    </submittedName>
</protein>
<feature type="active site" description="Nucleophile" evidence="3">
    <location>
        <position position="50"/>
    </location>
</feature>
<dbReference type="GO" id="GO:0047372">
    <property type="term" value="F:monoacylglycerol lipase activity"/>
    <property type="evidence" value="ECO:0007669"/>
    <property type="project" value="TreeGrafter"/>
</dbReference>
<feature type="short sequence motif" description="GXSXG" evidence="3">
    <location>
        <begin position="48"/>
        <end position="52"/>
    </location>
</feature>
<feature type="short sequence motif" description="DGA/G" evidence="3">
    <location>
        <begin position="195"/>
        <end position="197"/>
    </location>
</feature>
<gene>
    <name evidence="5" type="ORF">A3841_08735</name>
</gene>
<evidence type="ECO:0000313" key="5">
    <source>
        <dbReference type="EMBL" id="OKL42073.1"/>
    </source>
</evidence>
<sequence>MKKILSIDGGGIRGIIPGQVLVALEEKLQVRTGNPQARIADYFDFFAGTSTGGILTCISLCPSNGDPTKARFSAKEAVDLYVENGKEIFDVSMWQNIHSGFGTMDEKYNASALESLLEGYFGDLRLSQLLKPCLIPAYDIERRVSHFFAQHDFAQKGNGGDFLVRDVCRATSAAPTYFEAALVRSCSGISYPLVDGGVFANNPALCAYSEVRNAVGKPSAKDMFIVSIGTGSEHTPYRYPNAKDWGAIGWIRPVIDIMMAGASETTDYHLKKIFSAGGHGDNYVRIQPSRMGNANLEMDDARQPNIQALVEVGIETAQNCSQELDRIVEVLLQSSDPVEYALPLYTINESR</sequence>
<feature type="active site" description="Proton acceptor" evidence="3">
    <location>
        <position position="195"/>
    </location>
</feature>
<feature type="short sequence motif" description="GXGXXG" evidence="3">
    <location>
        <begin position="9"/>
        <end position="14"/>
    </location>
</feature>
<feature type="domain" description="PNPLA" evidence="4">
    <location>
        <begin position="5"/>
        <end position="208"/>
    </location>
</feature>
<evidence type="ECO:0000256" key="3">
    <source>
        <dbReference type="PROSITE-ProRule" id="PRU01161"/>
    </source>
</evidence>
<name>A0A1Q5PIN2_9BACT</name>
<keyword evidence="6" id="KW-1185">Reference proteome</keyword>
<evidence type="ECO:0000313" key="6">
    <source>
        <dbReference type="Proteomes" id="UP000186551"/>
    </source>
</evidence>
<dbReference type="OrthoDB" id="9807112at2"/>
<dbReference type="InterPro" id="IPR016035">
    <property type="entry name" value="Acyl_Trfase/lysoPLipase"/>
</dbReference>
<evidence type="ECO:0000256" key="1">
    <source>
        <dbReference type="ARBA" id="ARBA00010240"/>
    </source>
</evidence>
<dbReference type="PANTHER" id="PTHR32176:SF92">
    <property type="entry name" value="XYLOSE ISOMERASE"/>
    <property type="match status" value="1"/>
</dbReference>
<evidence type="ECO:0000256" key="2">
    <source>
        <dbReference type="ARBA" id="ARBA00023098"/>
    </source>
</evidence>
<proteinExistence type="inferred from homology"/>
<dbReference type="PANTHER" id="PTHR32176">
    <property type="entry name" value="XYLOSE ISOMERASE"/>
    <property type="match status" value="1"/>
</dbReference>
<dbReference type="EMBL" id="LVWA01000002">
    <property type="protein sequence ID" value="OKL42073.1"/>
    <property type="molecule type" value="Genomic_DNA"/>
</dbReference>
<dbReference type="SUPFAM" id="SSF52151">
    <property type="entry name" value="FabD/lysophospholipase-like"/>
    <property type="match status" value="1"/>
</dbReference>
<keyword evidence="3" id="KW-0378">Hydrolase</keyword>
<keyword evidence="3" id="KW-0442">Lipid degradation</keyword>
<organism evidence="5 6">
    <name type="scientific">Pontibacter flavimaris</name>
    <dbReference type="NCBI Taxonomy" id="1797110"/>
    <lineage>
        <taxon>Bacteria</taxon>
        <taxon>Pseudomonadati</taxon>
        <taxon>Bacteroidota</taxon>
        <taxon>Cytophagia</taxon>
        <taxon>Cytophagales</taxon>
        <taxon>Hymenobacteraceae</taxon>
        <taxon>Pontibacter</taxon>
    </lineage>
</organism>
<dbReference type="GO" id="GO:0016042">
    <property type="term" value="P:lipid catabolic process"/>
    <property type="evidence" value="ECO:0007669"/>
    <property type="project" value="UniProtKB-UniRule"/>
</dbReference>
<dbReference type="STRING" id="1797110.A3841_08735"/>
<dbReference type="Proteomes" id="UP000186551">
    <property type="component" value="Unassembled WGS sequence"/>
</dbReference>